<feature type="region of interest" description="Disordered" evidence="1">
    <location>
        <begin position="159"/>
        <end position="180"/>
    </location>
</feature>
<dbReference type="Proteomes" id="UP001303373">
    <property type="component" value="Chromosome 6"/>
</dbReference>
<name>A0AAQ3M7R7_9PEZI</name>
<evidence type="ECO:0000256" key="1">
    <source>
        <dbReference type="SAM" id="MobiDB-lite"/>
    </source>
</evidence>
<dbReference type="AlphaFoldDB" id="A0AAQ3M7R7"/>
<evidence type="ECO:0000313" key="3">
    <source>
        <dbReference type="Proteomes" id="UP001303373"/>
    </source>
</evidence>
<protein>
    <submittedName>
        <fullName evidence="2">Uncharacterized protein</fullName>
    </submittedName>
</protein>
<accession>A0AAQ3M7R7</accession>
<organism evidence="2 3">
    <name type="scientific">Acrodontium crateriforme</name>
    <dbReference type="NCBI Taxonomy" id="150365"/>
    <lineage>
        <taxon>Eukaryota</taxon>
        <taxon>Fungi</taxon>
        <taxon>Dikarya</taxon>
        <taxon>Ascomycota</taxon>
        <taxon>Pezizomycotina</taxon>
        <taxon>Dothideomycetes</taxon>
        <taxon>Dothideomycetidae</taxon>
        <taxon>Mycosphaerellales</taxon>
        <taxon>Teratosphaeriaceae</taxon>
        <taxon>Acrodontium</taxon>
    </lineage>
</organism>
<sequence>MADGLNHARAMRITEIMMDFRNILNYISTIRASPSAEDYNEDGYVVLRHCVNEAQALLTQPFQTQNGSQRDTEQEKTQLKHIISDAAVRRFKAQKIYLRATAALRWVNSRSAILKGQRPHAGHAAALQQIQSALRMELASITDARTELSLRSADSRAGKWLQEDPSLGAIQRATGSPPRR</sequence>
<dbReference type="EMBL" id="CP138585">
    <property type="protein sequence ID" value="WPH01451.1"/>
    <property type="molecule type" value="Genomic_DNA"/>
</dbReference>
<evidence type="ECO:0000313" key="2">
    <source>
        <dbReference type="EMBL" id="WPH01451.1"/>
    </source>
</evidence>
<keyword evidence="3" id="KW-1185">Reference proteome</keyword>
<gene>
    <name evidence="2" type="ORF">R9X50_00429700</name>
</gene>
<reference evidence="2 3" key="1">
    <citation type="submission" date="2023-11" db="EMBL/GenBank/DDBJ databases">
        <title>An acidophilic fungus is an integral part of prey digestion in a carnivorous sundew plant.</title>
        <authorList>
            <person name="Tsai I.J."/>
        </authorList>
    </citation>
    <scope>NUCLEOTIDE SEQUENCE [LARGE SCALE GENOMIC DNA]</scope>
    <source>
        <strain evidence="2">169a</strain>
    </source>
</reference>
<proteinExistence type="predicted"/>